<evidence type="ECO:0000256" key="3">
    <source>
        <dbReference type="ARBA" id="ARBA00022692"/>
    </source>
</evidence>
<sequence>MRVTGLIPARFLTLTSHLVLLISVLLAREENVLACLPVDYTEMEYRRRDGEFLGGLIAGVALIALEFIGFITGVSMFTGLASLVCIL</sequence>
<evidence type="ECO:0000256" key="6">
    <source>
        <dbReference type="ARBA" id="ARBA00023136"/>
    </source>
</evidence>
<evidence type="ECO:0000256" key="2">
    <source>
        <dbReference type="ARBA" id="ARBA00015652"/>
    </source>
</evidence>
<feature type="transmembrane region" description="Helical" evidence="7">
    <location>
        <begin position="53"/>
        <end position="86"/>
    </location>
</feature>
<keyword evidence="6 7" id="KW-0472">Membrane</keyword>
<evidence type="ECO:0000256" key="1">
    <source>
        <dbReference type="ARBA" id="ARBA00004141"/>
    </source>
</evidence>
<evidence type="ECO:0000256" key="7">
    <source>
        <dbReference type="SAM" id="Phobius"/>
    </source>
</evidence>
<dbReference type="InterPro" id="IPR029248">
    <property type="entry name" value="TMEM107"/>
</dbReference>
<dbReference type="AlphaFoldDB" id="A0A8J5J7Z4"/>
<proteinExistence type="predicted"/>
<evidence type="ECO:0000256" key="4">
    <source>
        <dbReference type="ARBA" id="ARBA00022794"/>
    </source>
</evidence>
<feature type="signal peptide" evidence="8">
    <location>
        <begin position="1"/>
        <end position="27"/>
    </location>
</feature>
<dbReference type="EMBL" id="JAHLQT010044465">
    <property type="protein sequence ID" value="KAG7154407.1"/>
    <property type="molecule type" value="Genomic_DNA"/>
</dbReference>
<dbReference type="Proteomes" id="UP000747542">
    <property type="component" value="Unassembled WGS sequence"/>
</dbReference>
<keyword evidence="5 7" id="KW-1133">Transmembrane helix</keyword>
<dbReference type="PANTHER" id="PTHR34341">
    <property type="entry name" value="TRANSMEMBRANE PROTEIN 107"/>
    <property type="match status" value="1"/>
</dbReference>
<accession>A0A8J5J7Z4</accession>
<evidence type="ECO:0000313" key="10">
    <source>
        <dbReference type="Proteomes" id="UP000747542"/>
    </source>
</evidence>
<dbReference type="GO" id="GO:0016020">
    <property type="term" value="C:membrane"/>
    <property type="evidence" value="ECO:0007669"/>
    <property type="project" value="UniProtKB-SubCell"/>
</dbReference>
<gene>
    <name evidence="9" type="primary">Tmem107-L</name>
    <name evidence="9" type="ORF">Hamer_G017625</name>
</gene>
<feature type="chain" id="PRO_5035326486" description="Transmembrane protein 107" evidence="8">
    <location>
        <begin position="28"/>
        <end position="87"/>
    </location>
</feature>
<dbReference type="GO" id="GO:1905515">
    <property type="term" value="P:non-motile cilium assembly"/>
    <property type="evidence" value="ECO:0007669"/>
    <property type="project" value="TreeGrafter"/>
</dbReference>
<reference evidence="9" key="1">
    <citation type="journal article" date="2021" name="Sci. Adv.">
        <title>The American lobster genome reveals insights on longevity, neural, and immune adaptations.</title>
        <authorList>
            <person name="Polinski J.M."/>
            <person name="Zimin A.V."/>
            <person name="Clark K.F."/>
            <person name="Kohn A.B."/>
            <person name="Sadowski N."/>
            <person name="Timp W."/>
            <person name="Ptitsyn A."/>
            <person name="Khanna P."/>
            <person name="Romanova D.Y."/>
            <person name="Williams P."/>
            <person name="Greenwood S.J."/>
            <person name="Moroz L.L."/>
            <person name="Walt D.R."/>
            <person name="Bodnar A.G."/>
        </authorList>
    </citation>
    <scope>NUCLEOTIDE SEQUENCE</scope>
    <source>
        <strain evidence="9">GMGI-L3</strain>
    </source>
</reference>
<dbReference type="GO" id="GO:0036038">
    <property type="term" value="C:MKS complex"/>
    <property type="evidence" value="ECO:0007669"/>
    <property type="project" value="TreeGrafter"/>
</dbReference>
<dbReference type="PANTHER" id="PTHR34341:SF1">
    <property type="entry name" value="TRANSMEMBRANE PROTEIN 107"/>
    <property type="match status" value="1"/>
</dbReference>
<keyword evidence="8" id="KW-0732">Signal</keyword>
<keyword evidence="3 7" id="KW-0812">Transmembrane</keyword>
<dbReference type="Pfam" id="PF14995">
    <property type="entry name" value="TMEM107"/>
    <property type="match status" value="1"/>
</dbReference>
<organism evidence="9 10">
    <name type="scientific">Homarus americanus</name>
    <name type="common">American lobster</name>
    <dbReference type="NCBI Taxonomy" id="6706"/>
    <lineage>
        <taxon>Eukaryota</taxon>
        <taxon>Metazoa</taxon>
        <taxon>Ecdysozoa</taxon>
        <taxon>Arthropoda</taxon>
        <taxon>Crustacea</taxon>
        <taxon>Multicrustacea</taxon>
        <taxon>Malacostraca</taxon>
        <taxon>Eumalacostraca</taxon>
        <taxon>Eucarida</taxon>
        <taxon>Decapoda</taxon>
        <taxon>Pleocyemata</taxon>
        <taxon>Astacidea</taxon>
        <taxon>Nephropoidea</taxon>
        <taxon>Nephropidae</taxon>
        <taxon>Homarus</taxon>
    </lineage>
</organism>
<evidence type="ECO:0000256" key="5">
    <source>
        <dbReference type="ARBA" id="ARBA00022989"/>
    </source>
</evidence>
<protein>
    <recommendedName>
        <fullName evidence="2">Transmembrane protein 107</fullName>
    </recommendedName>
</protein>
<dbReference type="GO" id="GO:1904491">
    <property type="term" value="P:protein localization to ciliary transition zone"/>
    <property type="evidence" value="ECO:0007669"/>
    <property type="project" value="TreeGrafter"/>
</dbReference>
<keyword evidence="4" id="KW-0970">Cilium biogenesis/degradation</keyword>
<comment type="caution">
    <text evidence="9">The sequence shown here is derived from an EMBL/GenBank/DDBJ whole genome shotgun (WGS) entry which is preliminary data.</text>
</comment>
<evidence type="ECO:0000256" key="8">
    <source>
        <dbReference type="SAM" id="SignalP"/>
    </source>
</evidence>
<name>A0A8J5J7Z4_HOMAM</name>
<evidence type="ECO:0000313" key="9">
    <source>
        <dbReference type="EMBL" id="KAG7154407.1"/>
    </source>
</evidence>
<comment type="subcellular location">
    <subcellularLocation>
        <location evidence="1">Membrane</location>
        <topology evidence="1">Multi-pass membrane protein</topology>
    </subcellularLocation>
</comment>
<keyword evidence="10" id="KW-1185">Reference proteome</keyword>